<keyword evidence="6" id="KW-1185">Reference proteome</keyword>
<organism evidence="5 6">
    <name type="scientific">Klebsormidium nitens</name>
    <name type="common">Green alga</name>
    <name type="synonym">Ulothrix nitens</name>
    <dbReference type="NCBI Taxonomy" id="105231"/>
    <lineage>
        <taxon>Eukaryota</taxon>
        <taxon>Viridiplantae</taxon>
        <taxon>Streptophyta</taxon>
        <taxon>Klebsormidiophyceae</taxon>
        <taxon>Klebsormidiales</taxon>
        <taxon>Klebsormidiaceae</taxon>
        <taxon>Klebsormidium</taxon>
    </lineage>
</organism>
<accession>A0A1Y1I386</accession>
<evidence type="ECO:0000259" key="4">
    <source>
        <dbReference type="Pfam" id="PF16655"/>
    </source>
</evidence>
<dbReference type="Pfam" id="PF09423">
    <property type="entry name" value="PhoD"/>
    <property type="match status" value="1"/>
</dbReference>
<dbReference type="Pfam" id="PF16655">
    <property type="entry name" value="PhoD_N"/>
    <property type="match status" value="1"/>
</dbReference>
<name>A0A1Y1I386_KLENI</name>
<keyword evidence="2" id="KW-0732">Signal</keyword>
<evidence type="ECO:0000313" key="5">
    <source>
        <dbReference type="EMBL" id="GAQ83217.1"/>
    </source>
</evidence>
<dbReference type="Proteomes" id="UP000054558">
    <property type="component" value="Unassembled WGS sequence"/>
</dbReference>
<dbReference type="OMA" id="SCANWEA"/>
<dbReference type="InterPro" id="IPR029052">
    <property type="entry name" value="Metallo-depent_PP-like"/>
</dbReference>
<dbReference type="Gene3D" id="3.60.21.70">
    <property type="entry name" value="PhoD-like phosphatase"/>
    <property type="match status" value="1"/>
</dbReference>
<protein>
    <submittedName>
        <fullName evidence="5">Alkaline phosphatase D</fullName>
    </submittedName>
</protein>
<dbReference type="InterPro" id="IPR038607">
    <property type="entry name" value="PhoD-like_sf"/>
</dbReference>
<dbReference type="OrthoDB" id="29024at2759"/>
<dbReference type="PANTHER" id="PTHR43606">
    <property type="entry name" value="PHOSPHATASE, PUTATIVE (AFU_ORTHOLOGUE AFUA_6G08710)-RELATED"/>
    <property type="match status" value="1"/>
</dbReference>
<dbReference type="STRING" id="105231.A0A1Y1I386"/>
<feature type="domain" description="PhoD-like phosphatase metallophosphatase" evidence="3">
    <location>
        <begin position="192"/>
        <end position="575"/>
    </location>
</feature>
<dbReference type="InterPro" id="IPR018946">
    <property type="entry name" value="PhoD-like_MPP"/>
</dbReference>
<dbReference type="EMBL" id="DF237089">
    <property type="protein sequence ID" value="GAQ83217.1"/>
    <property type="molecule type" value="Genomic_DNA"/>
</dbReference>
<feature type="chain" id="PRO_5013390556" evidence="2">
    <location>
        <begin position="36"/>
        <end position="752"/>
    </location>
</feature>
<sequence length="752" mass="78933">MVSRGRSTNAPRPCLLRFLSLLAALLTAGVPASQAASTPNLNYLSPLTTRPDLAKPYPAHPRRAARQLLAAEASAVAFLHGVASGDPGVDYTTYPYAATAILWTKGTPASDLPGSIVVNFAVASDEGMNDVVMSGSTLTSSAVDFTVKVTVGGLQLGGQFYYYQFSDEAGNVKSPVGRLKTLQQGDVSHVRFAVVSCSNVPAGYFNVYQSVASQDVDLVLHLGDYIYEYKSGEFGTGFAAVDPSRAPQPDRDLVTLSDYRTRHAQYKTDEGAQAAHAKHTWVAVWDDHDFADNAWAGGAANHNPATEGSWAARKSAAMQAYFEYMPVGQVDPTDPARIFRSFNFGSLVHLTMLDARVYGRQIQVDDPTFPGVNNTAAQLAVATSPGRTILGDYQEQYLYAQLDQSRAVTWKVIGQQVVLGQFLTRGRPELGITPVINFDAWDGYADNRDRILAKLQAENMDNVVFLSGDTHSSIANDLPRFAYPGGYCATRDAAACAYDPATGAGSLAVEFLTTAVSSPSSIETFYGPGGPGTAAEQVAQVLTPVFQQDNPHQRYLEWNSKGYVILDLTPERAQGTYCYVSTVFSKSFTTSCAASLTTKSGANHLELQVNGVPVPVQSPGAPPPASAPAPVLGPTPPASEVPGTAPAPGPSEETSTPTPTATGASPGPAPGSTQSDQTPTPTPTATGATAGPPPGNGESGQSPTPTPRATGGPGPAPAPAPGALCDPQSEKPNQALAQGALALQLRGALERR</sequence>
<dbReference type="CDD" id="cd07389">
    <property type="entry name" value="MPP_PhoD"/>
    <property type="match status" value="1"/>
</dbReference>
<evidence type="ECO:0000313" key="6">
    <source>
        <dbReference type="Proteomes" id="UP000054558"/>
    </source>
</evidence>
<dbReference type="Gene3D" id="2.60.40.380">
    <property type="entry name" value="Purple acid phosphatase-like, N-terminal"/>
    <property type="match status" value="1"/>
</dbReference>
<evidence type="ECO:0000256" key="1">
    <source>
        <dbReference type="SAM" id="MobiDB-lite"/>
    </source>
</evidence>
<dbReference type="SUPFAM" id="SSF56300">
    <property type="entry name" value="Metallo-dependent phosphatases"/>
    <property type="match status" value="1"/>
</dbReference>
<feature type="region of interest" description="Disordered" evidence="1">
    <location>
        <begin position="613"/>
        <end position="736"/>
    </location>
</feature>
<dbReference type="AlphaFoldDB" id="A0A1Y1I386"/>
<dbReference type="PANTHER" id="PTHR43606:SF7">
    <property type="entry name" value="PHOSPHATASE, PUTATIVE (AFU_ORTHOLOGUE AFUA_6G08710)-RELATED"/>
    <property type="match status" value="1"/>
</dbReference>
<evidence type="ECO:0000256" key="2">
    <source>
        <dbReference type="SAM" id="SignalP"/>
    </source>
</evidence>
<evidence type="ECO:0000259" key="3">
    <source>
        <dbReference type="Pfam" id="PF09423"/>
    </source>
</evidence>
<feature type="compositionally biased region" description="Low complexity" evidence="1">
    <location>
        <begin position="650"/>
        <end position="673"/>
    </location>
</feature>
<feature type="domain" description="Phospholipase D N-terminal" evidence="4">
    <location>
        <begin position="80"/>
        <end position="181"/>
    </location>
</feature>
<proteinExistence type="predicted"/>
<feature type="signal peptide" evidence="2">
    <location>
        <begin position="1"/>
        <end position="35"/>
    </location>
</feature>
<reference evidence="5 6" key="1">
    <citation type="journal article" date="2014" name="Nat. Commun.">
        <title>Klebsormidium flaccidum genome reveals primary factors for plant terrestrial adaptation.</title>
        <authorList>
            <person name="Hori K."/>
            <person name="Maruyama F."/>
            <person name="Fujisawa T."/>
            <person name="Togashi T."/>
            <person name="Yamamoto N."/>
            <person name="Seo M."/>
            <person name="Sato S."/>
            <person name="Yamada T."/>
            <person name="Mori H."/>
            <person name="Tajima N."/>
            <person name="Moriyama T."/>
            <person name="Ikeuchi M."/>
            <person name="Watanabe M."/>
            <person name="Wada H."/>
            <person name="Kobayashi K."/>
            <person name="Saito M."/>
            <person name="Masuda T."/>
            <person name="Sasaki-Sekimoto Y."/>
            <person name="Mashiguchi K."/>
            <person name="Awai K."/>
            <person name="Shimojima M."/>
            <person name="Masuda S."/>
            <person name="Iwai M."/>
            <person name="Nobusawa T."/>
            <person name="Narise T."/>
            <person name="Kondo S."/>
            <person name="Saito H."/>
            <person name="Sato R."/>
            <person name="Murakawa M."/>
            <person name="Ihara Y."/>
            <person name="Oshima-Yamada Y."/>
            <person name="Ohtaka K."/>
            <person name="Satoh M."/>
            <person name="Sonobe K."/>
            <person name="Ishii M."/>
            <person name="Ohtani R."/>
            <person name="Kanamori-Sato M."/>
            <person name="Honoki R."/>
            <person name="Miyazaki D."/>
            <person name="Mochizuki H."/>
            <person name="Umetsu J."/>
            <person name="Higashi K."/>
            <person name="Shibata D."/>
            <person name="Kamiya Y."/>
            <person name="Sato N."/>
            <person name="Nakamura Y."/>
            <person name="Tabata S."/>
            <person name="Ida S."/>
            <person name="Kurokawa K."/>
            <person name="Ohta H."/>
        </authorList>
    </citation>
    <scope>NUCLEOTIDE SEQUENCE [LARGE SCALE GENOMIC DNA]</scope>
    <source>
        <strain evidence="5 6">NIES-2285</strain>
    </source>
</reference>
<dbReference type="InterPro" id="IPR032093">
    <property type="entry name" value="PhoD_N"/>
</dbReference>
<dbReference type="InterPro" id="IPR052900">
    <property type="entry name" value="Phospholipid_Metab_Enz"/>
</dbReference>
<gene>
    <name evidence="5" type="ORF">KFL_001400010</name>
</gene>
<feature type="compositionally biased region" description="Pro residues" evidence="1">
    <location>
        <begin position="620"/>
        <end position="649"/>
    </location>
</feature>